<keyword evidence="10" id="KW-1185">Reference proteome</keyword>
<keyword evidence="3 5" id="KW-0371">Homeobox</keyword>
<evidence type="ECO:0000256" key="2">
    <source>
        <dbReference type="ARBA" id="ARBA00023125"/>
    </source>
</evidence>
<evidence type="ECO:0000313" key="9">
    <source>
        <dbReference type="EMBL" id="GMT12700.1"/>
    </source>
</evidence>
<feature type="DNA-binding region" description="Homeobox" evidence="5">
    <location>
        <begin position="95"/>
        <end position="154"/>
    </location>
</feature>
<evidence type="ECO:0000256" key="3">
    <source>
        <dbReference type="ARBA" id="ARBA00023155"/>
    </source>
</evidence>
<dbReference type="Gene3D" id="1.10.10.60">
    <property type="entry name" value="Homeodomain-like"/>
    <property type="match status" value="1"/>
</dbReference>
<sequence length="234" mass="24432">MITIGAHSAFKPYFRQQNTVIGSAATVPDRMSQLSILTDLIGCGSVVPPELQAALAAAAASLASTTGICSTSALLQTQPTTSTPAAAAATAGGKAKRKRTTFTASQAAILEKEYDTDQYMPRSRRLAVAESLQLSENQIKTWFQNRRAKDKKIRSVTHIGGGGPTVCLSSPTVLPPSSSSPLHSPALSSSSSSTPPLSASILTSQSDPMPSLIELLALGKNDLIPLLNSQIMLN</sequence>
<dbReference type="GO" id="GO:0005634">
    <property type="term" value="C:nucleus"/>
    <property type="evidence" value="ECO:0007669"/>
    <property type="project" value="UniProtKB-SubCell"/>
</dbReference>
<protein>
    <recommendedName>
        <fullName evidence="8">Homeobox domain-containing protein</fullName>
    </recommendedName>
</protein>
<name>A0AAV5V2I5_9BILA</name>
<dbReference type="GO" id="GO:0000981">
    <property type="term" value="F:DNA-binding transcription factor activity, RNA polymerase II-specific"/>
    <property type="evidence" value="ECO:0007669"/>
    <property type="project" value="InterPro"/>
</dbReference>
<dbReference type="InterPro" id="IPR009057">
    <property type="entry name" value="Homeodomain-like_sf"/>
</dbReference>
<organism evidence="9 10">
    <name type="scientific">Pristionchus fissidentatus</name>
    <dbReference type="NCBI Taxonomy" id="1538716"/>
    <lineage>
        <taxon>Eukaryota</taxon>
        <taxon>Metazoa</taxon>
        <taxon>Ecdysozoa</taxon>
        <taxon>Nematoda</taxon>
        <taxon>Chromadorea</taxon>
        <taxon>Rhabditida</taxon>
        <taxon>Rhabditina</taxon>
        <taxon>Diplogasteromorpha</taxon>
        <taxon>Diplogasteroidea</taxon>
        <taxon>Neodiplogasteridae</taxon>
        <taxon>Pristionchus</taxon>
    </lineage>
</organism>
<dbReference type="InterPro" id="IPR050848">
    <property type="entry name" value="Homeobox_TF"/>
</dbReference>
<feature type="region of interest" description="Disordered" evidence="7">
    <location>
        <begin position="168"/>
        <end position="203"/>
    </location>
</feature>
<dbReference type="PANTHER" id="PTHR24333">
    <property type="entry name" value="HOMEO BOX HB9 LIKE A-RELATED"/>
    <property type="match status" value="1"/>
</dbReference>
<feature type="domain" description="Homeobox" evidence="8">
    <location>
        <begin position="93"/>
        <end position="153"/>
    </location>
</feature>
<keyword evidence="4 5" id="KW-0539">Nucleus</keyword>
<evidence type="ECO:0000256" key="5">
    <source>
        <dbReference type="PROSITE-ProRule" id="PRU00108"/>
    </source>
</evidence>
<dbReference type="CDD" id="cd00086">
    <property type="entry name" value="homeodomain"/>
    <property type="match status" value="1"/>
</dbReference>
<evidence type="ECO:0000259" key="8">
    <source>
        <dbReference type="PROSITE" id="PS50071"/>
    </source>
</evidence>
<dbReference type="PROSITE" id="PS50071">
    <property type="entry name" value="HOMEOBOX_2"/>
    <property type="match status" value="1"/>
</dbReference>
<keyword evidence="2 5" id="KW-0238">DNA-binding</keyword>
<dbReference type="PROSITE" id="PS00027">
    <property type="entry name" value="HOMEOBOX_1"/>
    <property type="match status" value="1"/>
</dbReference>
<gene>
    <name evidence="9" type="ORF">PFISCL1PPCAC_3997</name>
</gene>
<evidence type="ECO:0000313" key="10">
    <source>
        <dbReference type="Proteomes" id="UP001432322"/>
    </source>
</evidence>
<proteinExistence type="predicted"/>
<dbReference type="InterPro" id="IPR001356">
    <property type="entry name" value="HD"/>
</dbReference>
<dbReference type="GO" id="GO:0003677">
    <property type="term" value="F:DNA binding"/>
    <property type="evidence" value="ECO:0007669"/>
    <property type="project" value="UniProtKB-UniRule"/>
</dbReference>
<dbReference type="Proteomes" id="UP001432322">
    <property type="component" value="Unassembled WGS sequence"/>
</dbReference>
<comment type="caution">
    <text evidence="9">The sequence shown here is derived from an EMBL/GenBank/DDBJ whole genome shotgun (WGS) entry which is preliminary data.</text>
</comment>
<evidence type="ECO:0000256" key="4">
    <source>
        <dbReference type="ARBA" id="ARBA00023242"/>
    </source>
</evidence>
<dbReference type="PANTHER" id="PTHR24333:SF8">
    <property type="entry name" value="HOMEOBOX PROTEIN CEH-62"/>
    <property type="match status" value="1"/>
</dbReference>
<accession>A0AAV5V2I5</accession>
<dbReference type="AlphaFoldDB" id="A0AAV5V2I5"/>
<dbReference type="InterPro" id="IPR017970">
    <property type="entry name" value="Homeobox_CS"/>
</dbReference>
<dbReference type="SUPFAM" id="SSF46689">
    <property type="entry name" value="Homeodomain-like"/>
    <property type="match status" value="1"/>
</dbReference>
<dbReference type="EMBL" id="BTSY01000002">
    <property type="protein sequence ID" value="GMT12700.1"/>
    <property type="molecule type" value="Genomic_DNA"/>
</dbReference>
<evidence type="ECO:0000256" key="6">
    <source>
        <dbReference type="RuleBase" id="RU000682"/>
    </source>
</evidence>
<dbReference type="Pfam" id="PF00046">
    <property type="entry name" value="Homeodomain"/>
    <property type="match status" value="1"/>
</dbReference>
<dbReference type="SMART" id="SM00389">
    <property type="entry name" value="HOX"/>
    <property type="match status" value="1"/>
</dbReference>
<feature type="non-terminal residue" evidence="9">
    <location>
        <position position="234"/>
    </location>
</feature>
<comment type="subcellular location">
    <subcellularLocation>
        <location evidence="1 5 6">Nucleus</location>
    </subcellularLocation>
</comment>
<reference evidence="9" key="1">
    <citation type="submission" date="2023-10" db="EMBL/GenBank/DDBJ databases">
        <title>Genome assembly of Pristionchus species.</title>
        <authorList>
            <person name="Yoshida K."/>
            <person name="Sommer R.J."/>
        </authorList>
    </citation>
    <scope>NUCLEOTIDE SEQUENCE</scope>
    <source>
        <strain evidence="9">RS5133</strain>
    </source>
</reference>
<evidence type="ECO:0000256" key="1">
    <source>
        <dbReference type="ARBA" id="ARBA00004123"/>
    </source>
</evidence>
<evidence type="ECO:0000256" key="7">
    <source>
        <dbReference type="SAM" id="MobiDB-lite"/>
    </source>
</evidence>